<feature type="region of interest" description="Disordered" evidence="1">
    <location>
        <begin position="279"/>
        <end position="299"/>
    </location>
</feature>
<keyword evidence="2" id="KW-0472">Membrane</keyword>
<keyword evidence="5" id="KW-1185">Reference proteome</keyword>
<evidence type="ECO:0000256" key="2">
    <source>
        <dbReference type="SAM" id="Phobius"/>
    </source>
</evidence>
<name>A0A543KNQ2_9MICO</name>
<dbReference type="InterPro" id="IPR002912">
    <property type="entry name" value="ACT_dom"/>
</dbReference>
<organism evidence="4 5">
    <name type="scientific">Ornithinimicrobium humiphilum</name>
    <dbReference type="NCBI Taxonomy" id="125288"/>
    <lineage>
        <taxon>Bacteria</taxon>
        <taxon>Bacillati</taxon>
        <taxon>Actinomycetota</taxon>
        <taxon>Actinomycetes</taxon>
        <taxon>Micrococcales</taxon>
        <taxon>Ornithinimicrobiaceae</taxon>
        <taxon>Ornithinimicrobium</taxon>
    </lineage>
</organism>
<comment type="caution">
    <text evidence="4">The sequence shown here is derived from an EMBL/GenBank/DDBJ whole genome shotgun (WGS) entry which is preliminary data.</text>
</comment>
<proteinExistence type="predicted"/>
<keyword evidence="2" id="KW-1133">Transmembrane helix</keyword>
<dbReference type="AlphaFoldDB" id="A0A543KNQ2"/>
<keyword evidence="2" id="KW-0812">Transmembrane</keyword>
<dbReference type="InterPro" id="IPR045865">
    <property type="entry name" value="ACT-like_dom_sf"/>
</dbReference>
<feature type="transmembrane region" description="Helical" evidence="2">
    <location>
        <begin position="30"/>
        <end position="50"/>
    </location>
</feature>
<gene>
    <name evidence="4" type="ORF">FB476_1584</name>
</gene>
<dbReference type="PROSITE" id="PS51671">
    <property type="entry name" value="ACT"/>
    <property type="match status" value="1"/>
</dbReference>
<evidence type="ECO:0000256" key="1">
    <source>
        <dbReference type="SAM" id="MobiDB-lite"/>
    </source>
</evidence>
<sequence length="299" mass="31968">MTDHPARPAPTADLHCELCGHLPHPAKSRLTFANVAAILPIELAVHAVVLRSDLPYLGKVVLLTVLATVLVVWVTEPSIMRLLQAWLHAPQLLHRRRLESADKLWRLRTRISDEPGALQALAERLEALNANILDLQVHPVAGGALDELTVATSDEVNAEDLVDAATAAGGVDTLVWPTTALALADGQTKALNLSIRVAADPSELAWAVAELLGAEIVTTSITTPGPGPLPLEEATMLKIPSPWQGAFVFSRPGVPFTPAESARAHRLAELAEQAHLSTLRLRSTSSPRSTSRRTSAGLQ</sequence>
<protein>
    <recommendedName>
        <fullName evidence="3">ACT domain-containing protein</fullName>
    </recommendedName>
</protein>
<reference evidence="4 5" key="1">
    <citation type="submission" date="2019-06" db="EMBL/GenBank/DDBJ databases">
        <title>Sequencing the genomes of 1000 actinobacteria strains.</title>
        <authorList>
            <person name="Klenk H.-P."/>
        </authorList>
    </citation>
    <scope>NUCLEOTIDE SEQUENCE [LARGE SCALE GENOMIC DNA]</scope>
    <source>
        <strain evidence="4 5">DSM 12362</strain>
    </source>
</reference>
<dbReference type="Proteomes" id="UP000315133">
    <property type="component" value="Unassembled WGS sequence"/>
</dbReference>
<evidence type="ECO:0000313" key="4">
    <source>
        <dbReference type="EMBL" id="TQM96695.1"/>
    </source>
</evidence>
<accession>A0A543KNQ2</accession>
<evidence type="ECO:0000313" key="5">
    <source>
        <dbReference type="Proteomes" id="UP000315133"/>
    </source>
</evidence>
<dbReference type="EMBL" id="VFPU01000001">
    <property type="protein sequence ID" value="TQM96695.1"/>
    <property type="molecule type" value="Genomic_DNA"/>
</dbReference>
<feature type="domain" description="ACT" evidence="3">
    <location>
        <begin position="106"/>
        <end position="179"/>
    </location>
</feature>
<feature type="transmembrane region" description="Helical" evidence="2">
    <location>
        <begin position="56"/>
        <end position="74"/>
    </location>
</feature>
<dbReference type="RefSeq" id="WP_141818275.1">
    <property type="nucleotide sequence ID" value="NZ_BAAAIL010000004.1"/>
</dbReference>
<dbReference type="OrthoDB" id="5516749at2"/>
<evidence type="ECO:0000259" key="3">
    <source>
        <dbReference type="PROSITE" id="PS51671"/>
    </source>
</evidence>
<dbReference type="SUPFAM" id="SSF55021">
    <property type="entry name" value="ACT-like"/>
    <property type="match status" value="1"/>
</dbReference>